<protein>
    <submittedName>
        <fullName evidence="1">Uncharacterized protein</fullName>
    </submittedName>
</protein>
<dbReference type="AlphaFoldDB" id="A0A2V2BIA7"/>
<evidence type="ECO:0000313" key="2">
    <source>
        <dbReference type="Proteomes" id="UP000245981"/>
    </source>
</evidence>
<name>A0A2V2BIA7_9GAMM</name>
<evidence type="ECO:0000313" key="1">
    <source>
        <dbReference type="EMBL" id="PWK94631.1"/>
    </source>
</evidence>
<organism evidence="1 2">
    <name type="scientific">Pantoea allii</name>
    <dbReference type="NCBI Taxonomy" id="574096"/>
    <lineage>
        <taxon>Bacteria</taxon>
        <taxon>Pseudomonadati</taxon>
        <taxon>Pseudomonadota</taxon>
        <taxon>Gammaproteobacteria</taxon>
        <taxon>Enterobacterales</taxon>
        <taxon>Erwiniaceae</taxon>
        <taxon>Pantoea</taxon>
    </lineage>
</organism>
<accession>A0A2V2BIA7</accession>
<dbReference type="EMBL" id="QGHF01000010">
    <property type="protein sequence ID" value="PWK94631.1"/>
    <property type="molecule type" value="Genomic_DNA"/>
</dbReference>
<sequence>MTVKVASRIKCNKVQTVTMANVKAVVESLAN</sequence>
<reference evidence="1 2" key="1">
    <citation type="submission" date="2018-05" db="EMBL/GenBank/DDBJ databases">
        <title>Genomic Encyclopedia of Type Strains, Phase IV (KMG-V): Genome sequencing to study the core and pangenomes of soil and plant-associated prokaryotes.</title>
        <authorList>
            <person name="Whitman W."/>
        </authorList>
    </citation>
    <scope>NUCLEOTIDE SEQUENCE [LARGE SCALE GENOMIC DNA]</scope>
    <source>
        <strain evidence="1 2">PNA 200-10</strain>
    </source>
</reference>
<proteinExistence type="predicted"/>
<comment type="caution">
    <text evidence="1">The sequence shown here is derived from an EMBL/GenBank/DDBJ whole genome shotgun (WGS) entry which is preliminary data.</text>
</comment>
<dbReference type="Proteomes" id="UP000245981">
    <property type="component" value="Unassembled WGS sequence"/>
</dbReference>
<gene>
    <name evidence="1" type="ORF">C7431_110127</name>
</gene>